<proteinExistence type="predicted"/>
<sequence>MKKKVLSLLLSLPFVFPSCIPLAGLGSYDRGWTPKEFHQNYLKFEIKNYKERKNYEPDLSFSKANQYRFILKWLDPDVYFPYTEKDRIPRPINPPEAYYINKKDLINRNRFRQILEGDRRSYFAYDCEYWMPILPGKNQYDFYIIDESEGRRDGALSEFELPEDHSVRMKITPAMRTKGSDPLNRITGWYSTDPELTRKGFIIEFTIEKNRPGEQEPICDLGIQS</sequence>
<dbReference type="AlphaFoldDB" id="A0A2P2D108"/>
<dbReference type="EMBL" id="BFAY01000007">
    <property type="protein sequence ID" value="GBF38275.1"/>
    <property type="molecule type" value="Genomic_DNA"/>
</dbReference>
<dbReference type="OrthoDB" id="325551at2"/>
<feature type="signal peptide" evidence="1">
    <location>
        <begin position="1"/>
        <end position="23"/>
    </location>
</feature>
<keyword evidence="1" id="KW-0732">Signal</keyword>
<evidence type="ECO:0008006" key="4">
    <source>
        <dbReference type="Google" id="ProtNLM"/>
    </source>
</evidence>
<protein>
    <recommendedName>
        <fullName evidence="4">Lipoprotein</fullName>
    </recommendedName>
</protein>
<gene>
    <name evidence="2" type="ORF">LPTSP1_12660</name>
</gene>
<dbReference type="Proteomes" id="UP000245076">
    <property type="component" value="Unassembled WGS sequence"/>
</dbReference>
<name>A0A2P2D108_9LEPT</name>
<accession>A0A2P2D108</accession>
<reference evidence="2 3" key="1">
    <citation type="submission" date="2018-02" db="EMBL/GenBank/DDBJ databases">
        <title>Novel Leptospira species isolated from soil and water in Japan.</title>
        <authorList>
            <person name="Nakao R."/>
            <person name="Masuzawa T."/>
        </authorList>
    </citation>
    <scope>NUCLEOTIDE SEQUENCE [LARGE SCALE GENOMIC DNA]</scope>
    <source>
        <strain evidence="2 3">E8</strain>
    </source>
</reference>
<evidence type="ECO:0000313" key="2">
    <source>
        <dbReference type="EMBL" id="GBF38275.1"/>
    </source>
</evidence>
<keyword evidence="3" id="KW-1185">Reference proteome</keyword>
<evidence type="ECO:0000313" key="3">
    <source>
        <dbReference type="Proteomes" id="UP000245076"/>
    </source>
</evidence>
<evidence type="ECO:0000256" key="1">
    <source>
        <dbReference type="SAM" id="SignalP"/>
    </source>
</evidence>
<comment type="caution">
    <text evidence="2">The sequence shown here is derived from an EMBL/GenBank/DDBJ whole genome shotgun (WGS) entry which is preliminary data.</text>
</comment>
<feature type="chain" id="PRO_5015122009" description="Lipoprotein" evidence="1">
    <location>
        <begin position="24"/>
        <end position="225"/>
    </location>
</feature>
<dbReference type="RefSeq" id="WP_108927991.1">
    <property type="nucleotide sequence ID" value="NZ_BFAY01000007.1"/>
</dbReference>
<organism evidence="2 3">
    <name type="scientific">Leptospira johnsonii</name>
    <dbReference type="NCBI Taxonomy" id="1917820"/>
    <lineage>
        <taxon>Bacteria</taxon>
        <taxon>Pseudomonadati</taxon>
        <taxon>Spirochaetota</taxon>
        <taxon>Spirochaetia</taxon>
        <taxon>Leptospirales</taxon>
        <taxon>Leptospiraceae</taxon>
        <taxon>Leptospira</taxon>
    </lineage>
</organism>